<keyword evidence="3" id="KW-1185">Reference proteome</keyword>
<dbReference type="GO" id="GO:0008168">
    <property type="term" value="F:methyltransferase activity"/>
    <property type="evidence" value="ECO:0007669"/>
    <property type="project" value="UniProtKB-KW"/>
</dbReference>
<dbReference type="PANTHER" id="PTHR43591">
    <property type="entry name" value="METHYLTRANSFERASE"/>
    <property type="match status" value="1"/>
</dbReference>
<sequence length="193" mass="22633">MHKFDPKNLKKLDNPTRRKYMPPYKTLERFGLKLKGEETFLDVGCGIGYFTIPAAKILSKGKSIGIDISEEMLNYAKERAKDIDNIEFKQCFEYEFPIESNSINYVMLSNVLHEIEDKKKFLKEVKRTLKNNGQVFIIEWKKINTNYGPPFDHRISKEEVIEIFKTMGFELIEDLEVSKHHYGLKFTLSNNVI</sequence>
<dbReference type="InterPro" id="IPR025714">
    <property type="entry name" value="Methyltranfer_dom"/>
</dbReference>
<organism evidence="2 3">
    <name type="scientific">Caloramator fervidus</name>
    <dbReference type="NCBI Taxonomy" id="29344"/>
    <lineage>
        <taxon>Bacteria</taxon>
        <taxon>Bacillati</taxon>
        <taxon>Bacillota</taxon>
        <taxon>Clostridia</taxon>
        <taxon>Eubacteriales</taxon>
        <taxon>Clostridiaceae</taxon>
        <taxon>Caloramator</taxon>
    </lineage>
</organism>
<evidence type="ECO:0000259" key="1">
    <source>
        <dbReference type="Pfam" id="PF13847"/>
    </source>
</evidence>
<dbReference type="PANTHER" id="PTHR43591:SF24">
    <property type="entry name" value="2-METHOXY-6-POLYPRENYL-1,4-BENZOQUINOL METHYLASE, MITOCHONDRIAL"/>
    <property type="match status" value="1"/>
</dbReference>
<dbReference type="InterPro" id="IPR029063">
    <property type="entry name" value="SAM-dependent_MTases_sf"/>
</dbReference>
<accession>A0A1H5TM48</accession>
<proteinExistence type="predicted"/>
<evidence type="ECO:0000313" key="2">
    <source>
        <dbReference type="EMBL" id="SEF63932.1"/>
    </source>
</evidence>
<dbReference type="CDD" id="cd02440">
    <property type="entry name" value="AdoMet_MTases"/>
    <property type="match status" value="1"/>
</dbReference>
<dbReference type="Pfam" id="PF13847">
    <property type="entry name" value="Methyltransf_31"/>
    <property type="match status" value="1"/>
</dbReference>
<keyword evidence="2" id="KW-0489">Methyltransferase</keyword>
<dbReference type="GO" id="GO:0032259">
    <property type="term" value="P:methylation"/>
    <property type="evidence" value="ECO:0007669"/>
    <property type="project" value="UniProtKB-KW"/>
</dbReference>
<feature type="domain" description="Methyltransferase" evidence="1">
    <location>
        <begin position="36"/>
        <end position="157"/>
    </location>
</feature>
<dbReference type="RefSeq" id="WP_103895671.1">
    <property type="nucleotide sequence ID" value="NZ_FNUK01000006.1"/>
</dbReference>
<dbReference type="AlphaFoldDB" id="A0A1H5TM48"/>
<dbReference type="Proteomes" id="UP000242850">
    <property type="component" value="Unassembled WGS sequence"/>
</dbReference>
<dbReference type="SUPFAM" id="SSF53335">
    <property type="entry name" value="S-adenosyl-L-methionine-dependent methyltransferases"/>
    <property type="match status" value="1"/>
</dbReference>
<reference evidence="3" key="1">
    <citation type="submission" date="2016-10" db="EMBL/GenBank/DDBJ databases">
        <authorList>
            <person name="Varghese N."/>
            <person name="Submissions S."/>
        </authorList>
    </citation>
    <scope>NUCLEOTIDE SEQUENCE [LARGE SCALE GENOMIC DNA]</scope>
    <source>
        <strain evidence="3">DSM 5463</strain>
    </source>
</reference>
<dbReference type="OrthoDB" id="9784101at2"/>
<evidence type="ECO:0000313" key="3">
    <source>
        <dbReference type="Proteomes" id="UP000242850"/>
    </source>
</evidence>
<protein>
    <submittedName>
        <fullName evidence="2">Methyltransferase domain-containing protein</fullName>
    </submittedName>
</protein>
<dbReference type="Gene3D" id="3.40.50.150">
    <property type="entry name" value="Vaccinia Virus protein VP39"/>
    <property type="match status" value="1"/>
</dbReference>
<keyword evidence="2" id="KW-0808">Transferase</keyword>
<dbReference type="EMBL" id="FNUK01000006">
    <property type="protein sequence ID" value="SEF63932.1"/>
    <property type="molecule type" value="Genomic_DNA"/>
</dbReference>
<gene>
    <name evidence="2" type="ORF">SAMN05660865_00666</name>
</gene>
<name>A0A1H5TM48_9CLOT</name>